<dbReference type="EMBL" id="AP024958">
    <property type="protein sequence ID" value="BCZ84879.1"/>
    <property type="molecule type" value="Genomic_DNA"/>
</dbReference>
<keyword evidence="2" id="KW-1185">Reference proteome</keyword>
<accession>A0ABN6JW85</accession>
<dbReference type="Proteomes" id="UP001319874">
    <property type="component" value="Chromosome 4"/>
</dbReference>
<name>A0ABN6JW85_9BURK</name>
<evidence type="ECO:0000313" key="2">
    <source>
        <dbReference type="Proteomes" id="UP001319874"/>
    </source>
</evidence>
<evidence type="ECO:0000313" key="1">
    <source>
        <dbReference type="EMBL" id="BCZ84879.1"/>
    </source>
</evidence>
<gene>
    <name evidence="1" type="ORF">PTKU64_85540</name>
</gene>
<proteinExistence type="predicted"/>
<organism evidence="1 2">
    <name type="scientific">Paraburkholderia terrae</name>
    <dbReference type="NCBI Taxonomy" id="311230"/>
    <lineage>
        <taxon>Bacteria</taxon>
        <taxon>Pseudomonadati</taxon>
        <taxon>Pseudomonadota</taxon>
        <taxon>Betaproteobacteria</taxon>
        <taxon>Burkholderiales</taxon>
        <taxon>Burkholderiaceae</taxon>
        <taxon>Paraburkholderia</taxon>
    </lineage>
</organism>
<reference evidence="1 2" key="1">
    <citation type="journal article" date="2022" name="Front. Microbiol.">
        <title>Identification and characterization of a novel class of self-sufficient cytochrome P450 hydroxylase involved in cyclohexanecarboxylate degradation in Paraburkholderia terrae strain KU-64.</title>
        <authorList>
            <person name="Yamamoto T."/>
            <person name="Hasegawa Y."/>
            <person name="Iwaki H."/>
        </authorList>
    </citation>
    <scope>NUCLEOTIDE SEQUENCE [LARGE SCALE GENOMIC DNA]</scope>
    <source>
        <strain evidence="1 2">KU-64</strain>
    </source>
</reference>
<sequence>MLTQALARPPRDYAIDAYRWTIGAVGLLIRRDLGFSFSRVYVRQLIIDLGFADGHAHHAATHGARQAAQA</sequence>
<protein>
    <recommendedName>
        <fullName evidence="3">Winged helix-turn helix domain-containing protein</fullName>
    </recommendedName>
</protein>
<evidence type="ECO:0008006" key="3">
    <source>
        <dbReference type="Google" id="ProtNLM"/>
    </source>
</evidence>